<feature type="region of interest" description="Disordered" evidence="2">
    <location>
        <begin position="1"/>
        <end position="49"/>
    </location>
</feature>
<dbReference type="PaxDb" id="9986-ENSOCUP00000004144"/>
<dbReference type="AlphaFoldDB" id="G1SMJ1"/>
<keyword evidence="4" id="KW-1185">Reference proteome</keyword>
<feature type="region of interest" description="Disordered" evidence="2">
    <location>
        <begin position="448"/>
        <end position="499"/>
    </location>
</feature>
<proteinExistence type="inferred from homology"/>
<dbReference type="PANTHER" id="PTHR14469:SF1">
    <property type="entry name" value="PC-ESTERASE DOMAIN-CONTAINING PROTEIN 1B"/>
    <property type="match status" value="1"/>
</dbReference>
<evidence type="ECO:0000256" key="2">
    <source>
        <dbReference type="SAM" id="MobiDB-lite"/>
    </source>
</evidence>
<dbReference type="GeneTree" id="ENSGT00390000002231"/>
<dbReference type="EMBL" id="AAGW02045413">
    <property type="status" value="NOT_ANNOTATED_CDS"/>
    <property type="molecule type" value="Genomic_DNA"/>
</dbReference>
<evidence type="ECO:0000313" key="4">
    <source>
        <dbReference type="Proteomes" id="UP000001811"/>
    </source>
</evidence>
<dbReference type="GeneID" id="100356875"/>
<dbReference type="CTD" id="91523"/>
<protein>
    <submittedName>
        <fullName evidence="3">PC-esterase domain containing 1B</fullName>
    </submittedName>
</protein>
<dbReference type="InterPro" id="IPR036514">
    <property type="entry name" value="SGNH_hydro_sf"/>
</dbReference>
<dbReference type="OrthoDB" id="9975373at2759"/>
<feature type="region of interest" description="Disordered" evidence="2">
    <location>
        <begin position="322"/>
        <end position="354"/>
    </location>
</feature>
<dbReference type="KEGG" id="ocu:100356875"/>
<dbReference type="HOGENOM" id="CLU_053865_0_0_1"/>
<sequence>MCLTLEGESQGQERGDNAGGTACSQPAGAGRAPGFTSEQSEVAPCTRGGTRPGTLDAMVPLRACEVRQLLHNKFVVILGDSVQRAVYKDLVLLLQKDSLLTPSQLKAKGELSFEQDKLLQGGQLDTLHNGITYREVRQFLSGHHLVRFYFLTRVYSEYLEAVLEQLCTGEHAPDLVIMNSCLWDLSRYGPESGQSYLENLAKLFAHLGQVLPASCLLIWNTAMPVGQKITARFLPPEGQLDAASLRARLVEANFYCFAEARKHGFDLLDLHFHFRHAGQHRHHDGVHWDARAHRCLSHLLLEHVADAWGVELPHRAPASRWVREGPARGRRGRGTRRQPSAGRDILAQPLPPPSRAPLLPLRPPLLPTPPCPLSPYPGMPQLLFCPQESYFSSDPPFQGTPFCFSPGAPSPTQPRFAMEANLMFGPPLPGPCLPSPCVQRQALVVHRGFPQNPPRGPYTPCRGRPRRPGRRAPATQSPDAGLTPAHAWDCLSLGGPTEG</sequence>
<dbReference type="FunCoup" id="G1SMJ1">
    <property type="interactions" value="3"/>
</dbReference>
<organism evidence="3 4">
    <name type="scientific">Oryctolagus cuniculus</name>
    <name type="common">Rabbit</name>
    <dbReference type="NCBI Taxonomy" id="9986"/>
    <lineage>
        <taxon>Eukaryota</taxon>
        <taxon>Metazoa</taxon>
        <taxon>Chordata</taxon>
        <taxon>Craniata</taxon>
        <taxon>Vertebrata</taxon>
        <taxon>Euteleostomi</taxon>
        <taxon>Mammalia</taxon>
        <taxon>Eutheria</taxon>
        <taxon>Euarchontoglires</taxon>
        <taxon>Glires</taxon>
        <taxon>Lagomorpha</taxon>
        <taxon>Leporidae</taxon>
        <taxon>Oryctolagus</taxon>
    </lineage>
</organism>
<comment type="similarity">
    <text evidence="1">Belongs to the PC-esterase family.</text>
</comment>
<evidence type="ECO:0000313" key="3">
    <source>
        <dbReference type="Ensembl" id="ENSOCUP00000004144.3"/>
    </source>
</evidence>
<accession>G1SMJ1</accession>
<dbReference type="InParanoid" id="G1SMJ1"/>
<name>G1SMJ1_RABIT</name>
<dbReference type="SUPFAM" id="SSF52266">
    <property type="entry name" value="SGNH hydrolase"/>
    <property type="match status" value="1"/>
</dbReference>
<dbReference type="Proteomes" id="UP000001811">
    <property type="component" value="Chromosome 8"/>
</dbReference>
<reference evidence="3" key="2">
    <citation type="submission" date="2025-08" db="UniProtKB">
        <authorList>
            <consortium name="Ensembl"/>
        </authorList>
    </citation>
    <scope>IDENTIFICATION</scope>
    <source>
        <strain evidence="3">Thorbecke</strain>
    </source>
</reference>
<dbReference type="eggNOG" id="ENOG502QVBZ">
    <property type="taxonomic scope" value="Eukaryota"/>
</dbReference>
<reference evidence="3" key="3">
    <citation type="submission" date="2025-09" db="UniProtKB">
        <authorList>
            <consortium name="Ensembl"/>
        </authorList>
    </citation>
    <scope>IDENTIFICATION</scope>
    <source>
        <strain evidence="3">Thorbecke</strain>
    </source>
</reference>
<dbReference type="PANTHER" id="PTHR14469">
    <property type="entry name" value="SARCOMA ANTIGEN NY-SAR-23"/>
    <property type="match status" value="1"/>
</dbReference>
<evidence type="ECO:0000256" key="1">
    <source>
        <dbReference type="ARBA" id="ARBA00037957"/>
    </source>
</evidence>
<dbReference type="Ensembl" id="ENSOCUT00000004790.3">
    <property type="protein sequence ID" value="ENSOCUP00000004144.3"/>
    <property type="gene ID" value="ENSOCUG00000004791.3"/>
</dbReference>
<dbReference type="Gene3D" id="3.40.50.1110">
    <property type="entry name" value="SGNH hydrolase"/>
    <property type="match status" value="1"/>
</dbReference>
<dbReference type="Bgee" id="ENSOCUG00000004791">
    <property type="expression patterns" value="Expressed in blood and 13 other cell types or tissues"/>
</dbReference>
<reference evidence="3 4" key="1">
    <citation type="journal article" date="2011" name="Nature">
        <title>A high-resolution map of human evolutionary constraint using 29 mammals.</title>
        <authorList>
            <person name="Lindblad-Toh K."/>
            <person name="Garber M."/>
            <person name="Zuk O."/>
            <person name="Lin M.F."/>
            <person name="Parker B.J."/>
            <person name="Washietl S."/>
            <person name="Kheradpour P."/>
            <person name="Ernst J."/>
            <person name="Jordan G."/>
            <person name="Mauceli E."/>
            <person name="Ward L.D."/>
            <person name="Lowe C.B."/>
            <person name="Holloway A.K."/>
            <person name="Clamp M."/>
            <person name="Gnerre S."/>
            <person name="Alfoldi J."/>
            <person name="Beal K."/>
            <person name="Chang J."/>
            <person name="Clawson H."/>
            <person name="Cuff J."/>
            <person name="Di Palma F."/>
            <person name="Fitzgerald S."/>
            <person name="Flicek P."/>
            <person name="Guttman M."/>
            <person name="Hubisz M.J."/>
            <person name="Jaffe D.B."/>
            <person name="Jungreis I."/>
            <person name="Kent W.J."/>
            <person name="Kostka D."/>
            <person name="Lara M."/>
            <person name="Martins A.L."/>
            <person name="Massingham T."/>
            <person name="Moltke I."/>
            <person name="Raney B.J."/>
            <person name="Rasmussen M.D."/>
            <person name="Robinson J."/>
            <person name="Stark A."/>
            <person name="Vilella A.J."/>
            <person name="Wen J."/>
            <person name="Xie X."/>
            <person name="Zody M.C."/>
            <person name="Baldwin J."/>
            <person name="Bloom T."/>
            <person name="Chin C.W."/>
            <person name="Heiman D."/>
            <person name="Nicol R."/>
            <person name="Nusbaum C."/>
            <person name="Young S."/>
            <person name="Wilkinson J."/>
            <person name="Worley K.C."/>
            <person name="Kovar C.L."/>
            <person name="Muzny D.M."/>
            <person name="Gibbs R.A."/>
            <person name="Cree A."/>
            <person name="Dihn H.H."/>
            <person name="Fowler G."/>
            <person name="Jhangiani S."/>
            <person name="Joshi V."/>
            <person name="Lee S."/>
            <person name="Lewis L.R."/>
            <person name="Nazareth L.V."/>
            <person name="Okwuonu G."/>
            <person name="Santibanez J."/>
            <person name="Warren W.C."/>
            <person name="Mardis E.R."/>
            <person name="Weinstock G.M."/>
            <person name="Wilson R.K."/>
            <person name="Delehaunty K."/>
            <person name="Dooling D."/>
            <person name="Fronik C."/>
            <person name="Fulton L."/>
            <person name="Fulton B."/>
            <person name="Graves T."/>
            <person name="Minx P."/>
            <person name="Sodergren E."/>
            <person name="Birney E."/>
            <person name="Margulies E.H."/>
            <person name="Herrero J."/>
            <person name="Green E.D."/>
            <person name="Haussler D."/>
            <person name="Siepel A."/>
            <person name="Goldman N."/>
            <person name="Pollard K.S."/>
            <person name="Pedersen J.S."/>
            <person name="Lander E.S."/>
            <person name="Kellis M."/>
        </authorList>
    </citation>
    <scope>NUCLEOTIDE SEQUENCE [LARGE SCALE GENOMIC DNA]</scope>
    <source>
        <strain evidence="3 4">Thorbecke inbred</strain>
    </source>
</reference>
<dbReference type="STRING" id="9986.ENSOCUP00000004144"/>